<gene>
    <name evidence="9" type="ORF">ACFSUF_24700</name>
</gene>
<dbReference type="Proteomes" id="UP001597541">
    <property type="component" value="Unassembled WGS sequence"/>
</dbReference>
<comment type="subcellular location">
    <subcellularLocation>
        <location evidence="1">Cell membrane</location>
        <topology evidence="1">Multi-pass membrane protein</topology>
    </subcellularLocation>
</comment>
<evidence type="ECO:0000256" key="7">
    <source>
        <dbReference type="SAM" id="Phobius"/>
    </source>
</evidence>
<evidence type="ECO:0000256" key="5">
    <source>
        <dbReference type="ARBA" id="ARBA00022989"/>
    </source>
</evidence>
<protein>
    <submittedName>
        <fullName evidence="9">MDR family MFS transporter</fullName>
    </submittedName>
</protein>
<feature type="transmembrane region" description="Helical" evidence="7">
    <location>
        <begin position="236"/>
        <end position="254"/>
    </location>
</feature>
<feature type="transmembrane region" description="Helical" evidence="7">
    <location>
        <begin position="200"/>
        <end position="221"/>
    </location>
</feature>
<keyword evidence="6 7" id="KW-0472">Membrane</keyword>
<feature type="transmembrane region" description="Helical" evidence="7">
    <location>
        <begin position="92"/>
        <end position="114"/>
    </location>
</feature>
<dbReference type="SUPFAM" id="SSF103473">
    <property type="entry name" value="MFS general substrate transporter"/>
    <property type="match status" value="1"/>
</dbReference>
<feature type="transmembrane region" description="Helical" evidence="7">
    <location>
        <begin position="69"/>
        <end position="86"/>
    </location>
</feature>
<evidence type="ECO:0000256" key="3">
    <source>
        <dbReference type="ARBA" id="ARBA00022475"/>
    </source>
</evidence>
<dbReference type="CDD" id="cd17329">
    <property type="entry name" value="MFS_MdtH_MDR_like"/>
    <property type="match status" value="1"/>
</dbReference>
<dbReference type="InterPro" id="IPR020846">
    <property type="entry name" value="MFS_dom"/>
</dbReference>
<dbReference type="RefSeq" id="WP_377607669.1">
    <property type="nucleotide sequence ID" value="NZ_JBHUME010000020.1"/>
</dbReference>
<feature type="transmembrane region" description="Helical" evidence="7">
    <location>
        <begin position="5"/>
        <end position="25"/>
    </location>
</feature>
<evidence type="ECO:0000259" key="8">
    <source>
        <dbReference type="PROSITE" id="PS50850"/>
    </source>
</evidence>
<organism evidence="9 10">
    <name type="scientific">Paenibacillus gansuensis</name>
    <dbReference type="NCBI Taxonomy" id="306542"/>
    <lineage>
        <taxon>Bacteria</taxon>
        <taxon>Bacillati</taxon>
        <taxon>Bacillota</taxon>
        <taxon>Bacilli</taxon>
        <taxon>Bacillales</taxon>
        <taxon>Paenibacillaceae</taxon>
        <taxon>Paenibacillus</taxon>
    </lineage>
</organism>
<dbReference type="PANTHER" id="PTHR23517">
    <property type="entry name" value="RESISTANCE PROTEIN MDTM, PUTATIVE-RELATED-RELATED"/>
    <property type="match status" value="1"/>
</dbReference>
<keyword evidence="2" id="KW-0813">Transport</keyword>
<keyword evidence="4 7" id="KW-0812">Transmembrane</keyword>
<dbReference type="PROSITE" id="PS50850">
    <property type="entry name" value="MFS"/>
    <property type="match status" value="1"/>
</dbReference>
<feature type="transmembrane region" description="Helical" evidence="7">
    <location>
        <begin position="358"/>
        <end position="379"/>
    </location>
</feature>
<keyword evidence="10" id="KW-1185">Reference proteome</keyword>
<dbReference type="InterPro" id="IPR011701">
    <property type="entry name" value="MFS"/>
</dbReference>
<keyword evidence="3" id="KW-1003">Cell membrane</keyword>
<evidence type="ECO:0000256" key="1">
    <source>
        <dbReference type="ARBA" id="ARBA00004651"/>
    </source>
</evidence>
<evidence type="ECO:0000256" key="2">
    <source>
        <dbReference type="ARBA" id="ARBA00022448"/>
    </source>
</evidence>
<evidence type="ECO:0000313" key="10">
    <source>
        <dbReference type="Proteomes" id="UP001597541"/>
    </source>
</evidence>
<accession>A0ABW5PLC7</accession>
<dbReference type="Gene3D" id="1.20.1250.20">
    <property type="entry name" value="MFS general substrate transporter like domains"/>
    <property type="match status" value="1"/>
</dbReference>
<evidence type="ECO:0000313" key="9">
    <source>
        <dbReference type="EMBL" id="MFD2615610.1"/>
    </source>
</evidence>
<dbReference type="InterPro" id="IPR036259">
    <property type="entry name" value="MFS_trans_sf"/>
</dbReference>
<feature type="transmembrane region" description="Helical" evidence="7">
    <location>
        <begin position="153"/>
        <end position="175"/>
    </location>
</feature>
<dbReference type="PANTHER" id="PTHR23517:SF2">
    <property type="entry name" value="MULTIDRUG RESISTANCE PROTEIN MDTH"/>
    <property type="match status" value="1"/>
</dbReference>
<feature type="transmembrane region" description="Helical" evidence="7">
    <location>
        <begin position="31"/>
        <end position="48"/>
    </location>
</feature>
<comment type="caution">
    <text evidence="9">The sequence shown here is derived from an EMBL/GenBank/DDBJ whole genome shotgun (WGS) entry which is preliminary data.</text>
</comment>
<dbReference type="EMBL" id="JBHUME010000020">
    <property type="protein sequence ID" value="MFD2615610.1"/>
    <property type="molecule type" value="Genomic_DNA"/>
</dbReference>
<feature type="transmembrane region" description="Helical" evidence="7">
    <location>
        <begin position="126"/>
        <end position="147"/>
    </location>
</feature>
<dbReference type="InterPro" id="IPR050171">
    <property type="entry name" value="MFS_Transporters"/>
</dbReference>
<evidence type="ECO:0000256" key="4">
    <source>
        <dbReference type="ARBA" id="ARBA00022692"/>
    </source>
</evidence>
<keyword evidence="5 7" id="KW-1133">Transmembrane helix</keyword>
<sequence length="396" mass="43452">MIFVLYLDTLLIAVGFFMLVPMLGLHMMHDLGWSAAAAGSIMATSSFSQQAFKVLGGMIADRIGYKRSILIGVALRIPGYLLYAFADMPWAFAFAAFISGLAGAIFHPASYGAYSKLTPDESKSKIYAIREMLSNFGFILGPVIGMFLLKFSFTWVCLIAAFMFLLVFAISYRFLPPMKFEGDSVSFLSTVGLIRKDASFLLFCLCMMGVWALYVQLYLAIPVRAGMLFAETSSVAYLYLAGAVYMVAMQLPLTQFLQRRWPASQVLAIGSLMLGLGLFAIGAAFQWWTLLLAVLLFTTGQMVTMPIMNNMIASFTERNLFGTYFGFNGIALAIGGVIGNSGSGFLFDIAKKQPALYWLPWCVLLLCGATFAILLLRLGKRMAAPRQQRGEMIAAG</sequence>
<feature type="transmembrane region" description="Helical" evidence="7">
    <location>
        <begin position="320"/>
        <end position="338"/>
    </location>
</feature>
<feature type="domain" description="Major facilitator superfamily (MFS) profile" evidence="8">
    <location>
        <begin position="1"/>
        <end position="380"/>
    </location>
</feature>
<name>A0ABW5PLC7_9BACL</name>
<dbReference type="Pfam" id="PF07690">
    <property type="entry name" value="MFS_1"/>
    <property type="match status" value="1"/>
</dbReference>
<evidence type="ECO:0000256" key="6">
    <source>
        <dbReference type="ARBA" id="ARBA00023136"/>
    </source>
</evidence>
<feature type="transmembrane region" description="Helical" evidence="7">
    <location>
        <begin position="290"/>
        <end position="308"/>
    </location>
</feature>
<proteinExistence type="predicted"/>
<reference evidence="10" key="1">
    <citation type="journal article" date="2019" name="Int. J. Syst. Evol. Microbiol.">
        <title>The Global Catalogue of Microorganisms (GCM) 10K type strain sequencing project: providing services to taxonomists for standard genome sequencing and annotation.</title>
        <authorList>
            <consortium name="The Broad Institute Genomics Platform"/>
            <consortium name="The Broad Institute Genome Sequencing Center for Infectious Disease"/>
            <person name="Wu L."/>
            <person name="Ma J."/>
        </authorList>
    </citation>
    <scope>NUCLEOTIDE SEQUENCE [LARGE SCALE GENOMIC DNA]</scope>
    <source>
        <strain evidence="10">KCTC 3950</strain>
    </source>
</reference>
<feature type="transmembrane region" description="Helical" evidence="7">
    <location>
        <begin position="266"/>
        <end position="284"/>
    </location>
</feature>